<keyword evidence="4" id="KW-1185">Reference proteome</keyword>
<evidence type="ECO:0000256" key="1">
    <source>
        <dbReference type="ARBA" id="ARBA00022801"/>
    </source>
</evidence>
<dbReference type="OrthoDB" id="9763643at2"/>
<dbReference type="EMBL" id="SMAG01000009">
    <property type="protein sequence ID" value="TCS93133.1"/>
    <property type="molecule type" value="Genomic_DNA"/>
</dbReference>
<feature type="domain" description="MurNAc-LAA" evidence="2">
    <location>
        <begin position="73"/>
        <end position="182"/>
    </location>
</feature>
<dbReference type="InterPro" id="IPR002508">
    <property type="entry name" value="MurNAc-LAA_cat"/>
</dbReference>
<dbReference type="Proteomes" id="UP000294937">
    <property type="component" value="Unassembled WGS sequence"/>
</dbReference>
<evidence type="ECO:0000313" key="4">
    <source>
        <dbReference type="Proteomes" id="UP000294937"/>
    </source>
</evidence>
<sequence length="242" mass="27247">MSYLIALDDGHGLFPTPTPGKRTPMVPEINRRIYENEFNREVVKYLHQELIRCGFRTLLVAPTDEDVPLSTRTRLANQKGAHLYVSVHYNAGGGSGVETYHFPGSVQGAKAARTIHKYVIQGTKQRDRGVKTANFHVLRETKMPSVLIEYGFMDDPSLHEARLMLNVAFQQECARETAQGICEYFGIAYKPPVNQKTKPFYDVVVNGADRASLSARNIKELSAYLVKKLNEGVDSITFNKRK</sequence>
<keyword evidence="1" id="KW-0378">Hydrolase</keyword>
<dbReference type="SUPFAM" id="SSF53187">
    <property type="entry name" value="Zn-dependent exopeptidases"/>
    <property type="match status" value="1"/>
</dbReference>
<evidence type="ECO:0000313" key="3">
    <source>
        <dbReference type="EMBL" id="TCS93133.1"/>
    </source>
</evidence>
<gene>
    <name evidence="3" type="ORF">EDD58_10975</name>
</gene>
<dbReference type="GO" id="GO:0030288">
    <property type="term" value="C:outer membrane-bounded periplasmic space"/>
    <property type="evidence" value="ECO:0007669"/>
    <property type="project" value="TreeGrafter"/>
</dbReference>
<name>A0A4R3L0R8_9BACL</name>
<reference evidence="3 4" key="1">
    <citation type="submission" date="2019-03" db="EMBL/GenBank/DDBJ databases">
        <title>Genomic Encyclopedia of Type Strains, Phase IV (KMG-IV): sequencing the most valuable type-strain genomes for metagenomic binning, comparative biology and taxonomic classification.</title>
        <authorList>
            <person name="Goeker M."/>
        </authorList>
    </citation>
    <scope>NUCLEOTIDE SEQUENCE [LARGE SCALE GENOMIC DNA]</scope>
    <source>
        <strain evidence="3 4">DSM 45707</strain>
    </source>
</reference>
<dbReference type="PANTHER" id="PTHR30404:SF0">
    <property type="entry name" value="N-ACETYLMURAMOYL-L-ALANINE AMIDASE AMIC"/>
    <property type="match status" value="1"/>
</dbReference>
<dbReference type="InterPro" id="IPR050695">
    <property type="entry name" value="N-acetylmuramoyl_amidase_3"/>
</dbReference>
<dbReference type="GO" id="GO:0009253">
    <property type="term" value="P:peptidoglycan catabolic process"/>
    <property type="evidence" value="ECO:0007669"/>
    <property type="project" value="InterPro"/>
</dbReference>
<dbReference type="SMART" id="SM00646">
    <property type="entry name" value="Ami_3"/>
    <property type="match status" value="1"/>
</dbReference>
<accession>A0A4R3L0R8</accession>
<dbReference type="Pfam" id="PF01520">
    <property type="entry name" value="Amidase_3"/>
    <property type="match status" value="1"/>
</dbReference>
<dbReference type="Gene3D" id="3.40.630.40">
    <property type="entry name" value="Zn-dependent exopeptidases"/>
    <property type="match status" value="1"/>
</dbReference>
<protein>
    <submittedName>
        <fullName evidence="3">N-acetylmuramoyl-L-alanine amidase</fullName>
    </submittedName>
</protein>
<dbReference type="PANTHER" id="PTHR30404">
    <property type="entry name" value="N-ACETYLMURAMOYL-L-ALANINE AMIDASE"/>
    <property type="match status" value="1"/>
</dbReference>
<dbReference type="AlphaFoldDB" id="A0A4R3L0R8"/>
<comment type="caution">
    <text evidence="3">The sequence shown here is derived from an EMBL/GenBank/DDBJ whole genome shotgun (WGS) entry which is preliminary data.</text>
</comment>
<dbReference type="GO" id="GO:0008745">
    <property type="term" value="F:N-acetylmuramoyl-L-alanine amidase activity"/>
    <property type="evidence" value="ECO:0007669"/>
    <property type="project" value="InterPro"/>
</dbReference>
<proteinExistence type="predicted"/>
<evidence type="ECO:0000259" key="2">
    <source>
        <dbReference type="SMART" id="SM00646"/>
    </source>
</evidence>
<organism evidence="3 4">
    <name type="scientific">Hazenella coriacea</name>
    <dbReference type="NCBI Taxonomy" id="1179467"/>
    <lineage>
        <taxon>Bacteria</taxon>
        <taxon>Bacillati</taxon>
        <taxon>Bacillota</taxon>
        <taxon>Bacilli</taxon>
        <taxon>Bacillales</taxon>
        <taxon>Thermoactinomycetaceae</taxon>
        <taxon>Hazenella</taxon>
    </lineage>
</organism>
<dbReference type="RefSeq" id="WP_131926264.1">
    <property type="nucleotide sequence ID" value="NZ_SMAG01000009.1"/>
</dbReference>
<dbReference type="CDD" id="cd02696">
    <property type="entry name" value="MurNAc-LAA"/>
    <property type="match status" value="1"/>
</dbReference>